<dbReference type="GO" id="GO:0005634">
    <property type="term" value="C:nucleus"/>
    <property type="evidence" value="ECO:0007669"/>
    <property type="project" value="UniProtKB-SubCell"/>
</dbReference>
<feature type="DNA-binding region" description="Homeobox" evidence="4">
    <location>
        <begin position="254"/>
        <end position="313"/>
    </location>
</feature>
<dbReference type="CDD" id="cd00086">
    <property type="entry name" value="homeodomain"/>
    <property type="match status" value="1"/>
</dbReference>
<dbReference type="OrthoDB" id="6159439at2759"/>
<dbReference type="HOGENOM" id="CLU_342594_0_0_1"/>
<dbReference type="PANTHER" id="PTHR46255:SF3">
    <property type="entry name" value="HOMEOBOX DOMAIN-CONTAINING PROTEIN"/>
    <property type="match status" value="1"/>
</dbReference>
<feature type="region of interest" description="Disordered" evidence="6">
    <location>
        <begin position="702"/>
        <end position="827"/>
    </location>
</feature>
<feature type="compositionally biased region" description="Gly residues" evidence="6">
    <location>
        <begin position="741"/>
        <end position="751"/>
    </location>
</feature>
<dbReference type="PROSITE" id="PS00027">
    <property type="entry name" value="HOMEOBOX_1"/>
    <property type="match status" value="1"/>
</dbReference>
<protein>
    <recommendedName>
        <fullName evidence="7">Homeobox domain-containing protein</fullName>
    </recommendedName>
</protein>
<feature type="region of interest" description="Disordered" evidence="6">
    <location>
        <begin position="105"/>
        <end position="204"/>
    </location>
</feature>
<feature type="region of interest" description="Disordered" evidence="6">
    <location>
        <begin position="216"/>
        <end position="260"/>
    </location>
</feature>
<feature type="compositionally biased region" description="Low complexity" evidence="6">
    <location>
        <begin position="470"/>
        <end position="505"/>
    </location>
</feature>
<dbReference type="GeneID" id="19318629"/>
<evidence type="ECO:0000256" key="2">
    <source>
        <dbReference type="ARBA" id="ARBA00023155"/>
    </source>
</evidence>
<feature type="compositionally biased region" description="Low complexity" evidence="6">
    <location>
        <begin position="525"/>
        <end position="545"/>
    </location>
</feature>
<feature type="compositionally biased region" description="Basic and acidic residues" evidence="6">
    <location>
        <begin position="12"/>
        <end position="25"/>
    </location>
</feature>
<sequence>MRGSMSLASPHADPRLRRAEQESARHQHHTERRRYSLRPRIGQDDQPQQEQAQPQTMSHPHPQSQQVRHEHAHGRARADGQRALAAASGIEAWSVEVDRYRRLSTTDGHGAVAISLGGEVLHRDGRQEGGASDDGVDQGGKRQHEDRQGHAASKARLADAQASTPVRNMAGDAEQRPRSTSSAAAAAGTQRVGGPSGQGRATDVAMAEAEVQPVAPVQDGDAATHSSPGPPSRHLSDQSTPATELASTSSPVPRRRTRQLLTTEQSMVLYKILEKTSFPSTQVREALARQLGISPRKVQVWFQNRRQVGKKMMRAANQGAAAHHPHQQHQQRHLQQHLHQHQQQHQHQHQHHHQTPSPFPAVTGQGLPAATHTVPSQPQLRTVQLQSHAYQQQKHHARPHLVRRPSGSSDRAPPPPRPTLVYATEFGQGPPEASSPSSSRLRPYVDESISPRSTVARLPLGEQRTTTLLLLRGGETSSGATSQGRGSSSSSSSESRALASAAASRFNDCDPGAQQAHSERGGGATARSSSVASSISSAASAQHGARPARIDLRSAVVAPLPPARRATKSHLIRLHSFDRGDRQRERPRLATHHGETVRDGKLPSPRSLLLVQQQRPHHREATQGPSTLPTTTTFEDEGTRCAAPSRTIAPTSFGRHSREASHRSVLGCRTPLGAAPPHDGSTATRSPLEPVCVHRYRQDSIDDQAYEEQQRRRRRDPNQWSMTDLRLPPLQIPLSRQVAAAGGGAGGGGGSEWNEQVPPTSPSTRLGDATPRTPSDSATTTTTTALATPSTASSSVPALDDEQSASPDTRGDKRSGGPASLAFLMHH</sequence>
<dbReference type="RefSeq" id="XP_007880245.1">
    <property type="nucleotide sequence ID" value="XM_007882054.1"/>
</dbReference>
<feature type="region of interest" description="Disordered" evidence="6">
    <location>
        <begin position="316"/>
        <end position="444"/>
    </location>
</feature>
<proteinExistence type="predicted"/>
<feature type="region of interest" description="Disordered" evidence="6">
    <location>
        <begin position="470"/>
        <end position="547"/>
    </location>
</feature>
<dbReference type="eggNOG" id="KOG2251">
    <property type="taxonomic scope" value="Eukaryota"/>
</dbReference>
<feature type="region of interest" description="Disordered" evidence="6">
    <location>
        <begin position="1"/>
        <end position="86"/>
    </location>
</feature>
<feature type="region of interest" description="Disordered" evidence="6">
    <location>
        <begin position="578"/>
        <end position="602"/>
    </location>
</feature>
<feature type="region of interest" description="Disordered" evidence="6">
    <location>
        <begin position="616"/>
        <end position="640"/>
    </location>
</feature>
<feature type="compositionally biased region" description="Basic and acidic residues" evidence="6">
    <location>
        <begin position="578"/>
        <end position="601"/>
    </location>
</feature>
<keyword evidence="1 4" id="KW-0238">DNA-binding</keyword>
<feature type="region of interest" description="Disordered" evidence="6">
    <location>
        <begin position="668"/>
        <end position="690"/>
    </location>
</feature>
<dbReference type="InterPro" id="IPR052631">
    <property type="entry name" value="Paired_homeobox_Bicoid"/>
</dbReference>
<keyword evidence="3 4" id="KW-0539">Nucleus</keyword>
<accession>A0A061H557</accession>
<keyword evidence="2 4" id="KW-0371">Homeobox</keyword>
<evidence type="ECO:0000313" key="9">
    <source>
        <dbReference type="Proteomes" id="UP000053664"/>
    </source>
</evidence>
<dbReference type="AlphaFoldDB" id="A0A061H557"/>
<feature type="compositionally biased region" description="Polar residues" evidence="6">
    <location>
        <begin position="373"/>
        <end position="392"/>
    </location>
</feature>
<dbReference type="Pfam" id="PF00046">
    <property type="entry name" value="Homeodomain"/>
    <property type="match status" value="1"/>
</dbReference>
<dbReference type="Proteomes" id="UP000053664">
    <property type="component" value="Unassembled WGS sequence"/>
</dbReference>
<dbReference type="InterPro" id="IPR001356">
    <property type="entry name" value="HD"/>
</dbReference>
<evidence type="ECO:0000256" key="6">
    <source>
        <dbReference type="SAM" id="MobiDB-lite"/>
    </source>
</evidence>
<dbReference type="SMART" id="SM00389">
    <property type="entry name" value="HOX"/>
    <property type="match status" value="1"/>
</dbReference>
<dbReference type="EMBL" id="KE361637">
    <property type="protein sequence ID" value="EPQ27783.1"/>
    <property type="molecule type" value="Genomic_DNA"/>
</dbReference>
<feature type="compositionally biased region" description="Low complexity" evidence="6">
    <location>
        <begin position="769"/>
        <end position="798"/>
    </location>
</feature>
<feature type="domain" description="Homeobox" evidence="7">
    <location>
        <begin position="252"/>
        <end position="312"/>
    </location>
</feature>
<evidence type="ECO:0000256" key="3">
    <source>
        <dbReference type="ARBA" id="ARBA00023242"/>
    </source>
</evidence>
<feature type="compositionally biased region" description="Low complexity" evidence="6">
    <location>
        <begin position="622"/>
        <end position="633"/>
    </location>
</feature>
<organism evidence="8 9">
    <name type="scientific">Pseudozyma flocculosa PF-1</name>
    <dbReference type="NCBI Taxonomy" id="1277687"/>
    <lineage>
        <taxon>Eukaryota</taxon>
        <taxon>Fungi</taxon>
        <taxon>Dikarya</taxon>
        <taxon>Basidiomycota</taxon>
        <taxon>Ustilaginomycotina</taxon>
        <taxon>Ustilaginomycetes</taxon>
        <taxon>Ustilaginales</taxon>
        <taxon>Ustilaginaceae</taxon>
        <taxon>Pseudozyma</taxon>
    </lineage>
</organism>
<evidence type="ECO:0000256" key="5">
    <source>
        <dbReference type="RuleBase" id="RU000682"/>
    </source>
</evidence>
<evidence type="ECO:0000259" key="7">
    <source>
        <dbReference type="PROSITE" id="PS50071"/>
    </source>
</evidence>
<feature type="compositionally biased region" description="Polar residues" evidence="6">
    <location>
        <begin position="753"/>
        <end position="764"/>
    </location>
</feature>
<reference evidence="8 9" key="1">
    <citation type="journal article" date="2013" name="Plant Cell">
        <title>The transition from a phytopathogenic smut ancestor to an anamorphic biocontrol agent deciphered by comparative whole-genome analysis.</title>
        <authorList>
            <person name="Lefebvre F."/>
            <person name="Joly D.L."/>
            <person name="Labbe C."/>
            <person name="Teichmann B."/>
            <person name="Linning R."/>
            <person name="Belzile F."/>
            <person name="Bakkeren G."/>
            <person name="Belanger R.R."/>
        </authorList>
    </citation>
    <scope>NUCLEOTIDE SEQUENCE [LARGE SCALE GENOMIC DNA]</scope>
    <source>
        <strain evidence="8 9">PF-1</strain>
    </source>
</reference>
<feature type="compositionally biased region" description="Polar residues" evidence="6">
    <location>
        <begin position="237"/>
        <end position="246"/>
    </location>
</feature>
<dbReference type="InterPro" id="IPR017970">
    <property type="entry name" value="Homeobox_CS"/>
</dbReference>
<feature type="compositionally biased region" description="Basic residues" evidence="6">
    <location>
        <begin position="26"/>
        <end position="37"/>
    </location>
</feature>
<gene>
    <name evidence="8" type="ORF">PFL1_04528</name>
</gene>
<feature type="compositionally biased region" description="Basic and acidic residues" evidence="6">
    <location>
        <begin position="139"/>
        <end position="149"/>
    </location>
</feature>
<feature type="compositionally biased region" description="Basic residues" evidence="6">
    <location>
        <begin position="323"/>
        <end position="354"/>
    </location>
</feature>
<dbReference type="PROSITE" id="PS50071">
    <property type="entry name" value="HOMEOBOX_2"/>
    <property type="match status" value="1"/>
</dbReference>
<name>A0A061H557_9BASI</name>
<comment type="subcellular location">
    <subcellularLocation>
        <location evidence="4 5">Nucleus</location>
    </subcellularLocation>
</comment>
<dbReference type="PANTHER" id="PTHR46255">
    <property type="entry name" value="SHORT STATURE HOMEOBOX"/>
    <property type="match status" value="1"/>
</dbReference>
<dbReference type="InterPro" id="IPR009057">
    <property type="entry name" value="Homeodomain-like_sf"/>
</dbReference>
<feature type="compositionally biased region" description="Polar residues" evidence="6">
    <location>
        <begin position="56"/>
        <end position="66"/>
    </location>
</feature>
<dbReference type="SUPFAM" id="SSF46689">
    <property type="entry name" value="Homeodomain-like"/>
    <property type="match status" value="1"/>
</dbReference>
<dbReference type="GO" id="GO:0000981">
    <property type="term" value="F:DNA-binding transcription factor activity, RNA polymerase II-specific"/>
    <property type="evidence" value="ECO:0007669"/>
    <property type="project" value="InterPro"/>
</dbReference>
<evidence type="ECO:0000256" key="1">
    <source>
        <dbReference type="ARBA" id="ARBA00023125"/>
    </source>
</evidence>
<feature type="compositionally biased region" description="Basic residues" evidence="6">
    <location>
        <begin position="393"/>
        <end position="403"/>
    </location>
</feature>
<dbReference type="GO" id="GO:1990837">
    <property type="term" value="F:sequence-specific double-stranded DNA binding"/>
    <property type="evidence" value="ECO:0007669"/>
    <property type="project" value="TreeGrafter"/>
</dbReference>
<feature type="compositionally biased region" description="Low complexity" evidence="6">
    <location>
        <begin position="44"/>
        <end position="55"/>
    </location>
</feature>
<evidence type="ECO:0000313" key="8">
    <source>
        <dbReference type="EMBL" id="EPQ27783.1"/>
    </source>
</evidence>
<dbReference type="Gene3D" id="1.10.10.60">
    <property type="entry name" value="Homeodomain-like"/>
    <property type="match status" value="1"/>
</dbReference>
<dbReference type="KEGG" id="pfp:PFL1_04528"/>
<evidence type="ECO:0000256" key="4">
    <source>
        <dbReference type="PROSITE-ProRule" id="PRU00108"/>
    </source>
</evidence>